<accession>A0ABT1X8X6</accession>
<dbReference type="PANTHER" id="PTHR42928:SF5">
    <property type="entry name" value="BLR1237 PROTEIN"/>
    <property type="match status" value="1"/>
</dbReference>
<comment type="similarity">
    <text evidence="1">Belongs to the UPF0065 (bug) family.</text>
</comment>
<keyword evidence="3" id="KW-1185">Reference proteome</keyword>
<dbReference type="SUPFAM" id="SSF53850">
    <property type="entry name" value="Periplasmic binding protein-like II"/>
    <property type="match status" value="1"/>
</dbReference>
<comment type="caution">
    <text evidence="2">The sequence shown here is derived from an EMBL/GenBank/DDBJ whole genome shotgun (WGS) entry which is preliminary data.</text>
</comment>
<dbReference type="Gene3D" id="3.40.190.10">
    <property type="entry name" value="Periplasmic binding protein-like II"/>
    <property type="match status" value="1"/>
</dbReference>
<evidence type="ECO:0000313" key="2">
    <source>
        <dbReference type="EMBL" id="MCR0983853.1"/>
    </source>
</evidence>
<dbReference type="Pfam" id="PF03401">
    <property type="entry name" value="TctC"/>
    <property type="match status" value="1"/>
</dbReference>
<dbReference type="InterPro" id="IPR042100">
    <property type="entry name" value="Bug_dom1"/>
</dbReference>
<sequence length="333" mass="34755">MAEETRGCGPVVTRRATLGGAAAATLLAGGARAQRGYPERSVRIIVPWAPGGAVDTTARRIAQRLSEGTGQAFVVENRSGATGTIGTAEAARQAPDGYNLLAIDNTYAVMPYVFRQLPFDHANGFELVTVMTFTPTILAVGAKSPYRTLGEVIAAAKKDPEKLTYGTGGIGSSLHFGMEAFQQAAGMKLLHVPFRGGGDADTACVSGQVDMVLTSLSSGVGNVKGGLMRAIAFSGSERATELPDVPTFAQAGLPGFGVVNWSGLAAPKGTPKPVIDKLYEETAAALRDPGVVSFMQGTGSIPGGMQPAAFRQLLQEESERWRVVAEKANVEKQ</sequence>
<reference evidence="2 3" key="1">
    <citation type="submission" date="2022-06" db="EMBL/GenBank/DDBJ databases">
        <title>Roseomonas CN29.</title>
        <authorList>
            <person name="Cheng Y."/>
            <person name="He X."/>
        </authorList>
    </citation>
    <scope>NUCLEOTIDE SEQUENCE [LARGE SCALE GENOMIC DNA]</scope>
    <source>
        <strain evidence="2 3">CN29</strain>
    </source>
</reference>
<dbReference type="EMBL" id="JANJOU010000016">
    <property type="protein sequence ID" value="MCR0983853.1"/>
    <property type="molecule type" value="Genomic_DNA"/>
</dbReference>
<evidence type="ECO:0000313" key="3">
    <source>
        <dbReference type="Proteomes" id="UP001524642"/>
    </source>
</evidence>
<dbReference type="Proteomes" id="UP001524642">
    <property type="component" value="Unassembled WGS sequence"/>
</dbReference>
<dbReference type="Gene3D" id="3.40.190.150">
    <property type="entry name" value="Bordetella uptake gene, domain 1"/>
    <property type="match status" value="1"/>
</dbReference>
<organism evidence="2 3">
    <name type="scientific">Roseomonas populi</name>
    <dbReference type="NCBI Taxonomy" id="3121582"/>
    <lineage>
        <taxon>Bacteria</taxon>
        <taxon>Pseudomonadati</taxon>
        <taxon>Pseudomonadota</taxon>
        <taxon>Alphaproteobacteria</taxon>
        <taxon>Acetobacterales</taxon>
        <taxon>Roseomonadaceae</taxon>
        <taxon>Roseomonas</taxon>
    </lineage>
</organism>
<name>A0ABT1X8X6_9PROT</name>
<dbReference type="PIRSF" id="PIRSF017082">
    <property type="entry name" value="YflP"/>
    <property type="match status" value="1"/>
</dbReference>
<evidence type="ECO:0000256" key="1">
    <source>
        <dbReference type="ARBA" id="ARBA00006987"/>
    </source>
</evidence>
<gene>
    <name evidence="2" type="ORF">NRP21_17495</name>
</gene>
<dbReference type="CDD" id="cd07012">
    <property type="entry name" value="PBP2_Bug_TTT"/>
    <property type="match status" value="1"/>
</dbReference>
<dbReference type="RefSeq" id="WP_257717553.1">
    <property type="nucleotide sequence ID" value="NZ_JANJOU010000016.1"/>
</dbReference>
<proteinExistence type="inferred from homology"/>
<dbReference type="PANTHER" id="PTHR42928">
    <property type="entry name" value="TRICARBOXYLATE-BINDING PROTEIN"/>
    <property type="match status" value="1"/>
</dbReference>
<dbReference type="InterPro" id="IPR005064">
    <property type="entry name" value="BUG"/>
</dbReference>
<protein>
    <submittedName>
        <fullName evidence="2">Tripartite tricarboxylate transporter substrate binding protein</fullName>
    </submittedName>
</protein>